<feature type="compositionally biased region" description="Acidic residues" evidence="1">
    <location>
        <begin position="451"/>
        <end position="475"/>
    </location>
</feature>
<feature type="compositionally biased region" description="Acidic residues" evidence="1">
    <location>
        <begin position="261"/>
        <end position="294"/>
    </location>
</feature>
<dbReference type="InterPro" id="IPR050600">
    <property type="entry name" value="SETD3_SETD6_MTase"/>
</dbReference>
<accession>A0A9W8GXT7</accession>
<dbReference type="AlphaFoldDB" id="A0A9W8GXT7"/>
<reference evidence="2" key="1">
    <citation type="submission" date="2022-07" db="EMBL/GenBank/DDBJ databases">
        <title>Phylogenomic reconstructions and comparative analyses of Kickxellomycotina fungi.</title>
        <authorList>
            <person name="Reynolds N.K."/>
            <person name="Stajich J.E."/>
            <person name="Barry K."/>
            <person name="Grigoriev I.V."/>
            <person name="Crous P."/>
            <person name="Smith M.E."/>
        </authorList>
    </citation>
    <scope>NUCLEOTIDE SEQUENCE</scope>
    <source>
        <strain evidence="2">BCRC 34297</strain>
    </source>
</reference>
<dbReference type="EMBL" id="JANBUH010000049">
    <property type="protein sequence ID" value="KAJ2755761.1"/>
    <property type="molecule type" value="Genomic_DNA"/>
</dbReference>
<feature type="compositionally biased region" description="Acidic residues" evidence="1">
    <location>
        <begin position="335"/>
        <end position="344"/>
    </location>
</feature>
<dbReference type="SUPFAM" id="SSF82199">
    <property type="entry name" value="SET domain"/>
    <property type="match status" value="2"/>
</dbReference>
<dbReference type="PANTHER" id="PTHR13271">
    <property type="entry name" value="UNCHARACTERIZED PUTATIVE METHYLTRANSFERASE"/>
    <property type="match status" value="1"/>
</dbReference>
<feature type="region of interest" description="Disordered" evidence="1">
    <location>
        <begin position="430"/>
        <end position="485"/>
    </location>
</feature>
<feature type="region of interest" description="Disordered" evidence="1">
    <location>
        <begin position="256"/>
        <end position="294"/>
    </location>
</feature>
<dbReference type="GO" id="GO:0016279">
    <property type="term" value="F:protein-lysine N-methyltransferase activity"/>
    <property type="evidence" value="ECO:0007669"/>
    <property type="project" value="TreeGrafter"/>
</dbReference>
<feature type="compositionally biased region" description="Basic and acidic residues" evidence="1">
    <location>
        <begin position="325"/>
        <end position="334"/>
    </location>
</feature>
<organism evidence="2 3">
    <name type="scientific">Coemansia pectinata</name>
    <dbReference type="NCBI Taxonomy" id="1052879"/>
    <lineage>
        <taxon>Eukaryota</taxon>
        <taxon>Fungi</taxon>
        <taxon>Fungi incertae sedis</taxon>
        <taxon>Zoopagomycota</taxon>
        <taxon>Kickxellomycotina</taxon>
        <taxon>Kickxellomycetes</taxon>
        <taxon>Kickxellales</taxon>
        <taxon>Kickxellaceae</taxon>
        <taxon>Coemansia</taxon>
    </lineage>
</organism>
<name>A0A9W8GXT7_9FUNG</name>
<evidence type="ECO:0008006" key="4">
    <source>
        <dbReference type="Google" id="ProtNLM"/>
    </source>
</evidence>
<evidence type="ECO:0000313" key="3">
    <source>
        <dbReference type="Proteomes" id="UP001140011"/>
    </source>
</evidence>
<proteinExistence type="predicted"/>
<dbReference type="Gene3D" id="3.90.1410.10">
    <property type="entry name" value="set domain protein methyltransferase, domain 1"/>
    <property type="match status" value="2"/>
</dbReference>
<dbReference type="PANTHER" id="PTHR13271:SF34">
    <property type="entry name" value="N-LYSINE METHYLTRANSFERASE SETD6"/>
    <property type="match status" value="1"/>
</dbReference>
<evidence type="ECO:0000313" key="2">
    <source>
        <dbReference type="EMBL" id="KAJ2755761.1"/>
    </source>
</evidence>
<protein>
    <recommendedName>
        <fullName evidence="4">SET domain-containing protein</fullName>
    </recommendedName>
</protein>
<comment type="caution">
    <text evidence="2">The sequence shown here is derived from an EMBL/GenBank/DDBJ whole genome shotgun (WGS) entry which is preliminary data.</text>
</comment>
<gene>
    <name evidence="2" type="ORF">GGI19_001382</name>
</gene>
<dbReference type="InterPro" id="IPR046341">
    <property type="entry name" value="SET_dom_sf"/>
</dbReference>
<feature type="region of interest" description="Disordered" evidence="1">
    <location>
        <begin position="319"/>
        <end position="344"/>
    </location>
</feature>
<evidence type="ECO:0000256" key="1">
    <source>
        <dbReference type="SAM" id="MobiDB-lite"/>
    </source>
</evidence>
<dbReference type="CDD" id="cd10527">
    <property type="entry name" value="SET_LSMT"/>
    <property type="match status" value="1"/>
</dbReference>
<dbReference type="GO" id="GO:0005634">
    <property type="term" value="C:nucleus"/>
    <property type="evidence" value="ECO:0007669"/>
    <property type="project" value="TreeGrafter"/>
</dbReference>
<dbReference type="OrthoDB" id="441812at2759"/>
<sequence>MPDINRSSSEKLRVLLQWFAENKITYNEEAIKIVDQQATASSSAASKGTAVLSHGFGVVSLRKLESDEQLVVIPKSAVISAATSALANIFIDADIGGNLALCITVMYEKSLGHASPWYGYLQSLPECADIPLLWDAQSRSWLKGTDVGEWISRDEASLLEDFGVLQDLVAEYPAVFGGSDFKWDCFESFVKIASLVSSRAFSVDVHRDNSMVPFADIFNHRTAKENVHIVCEEMVCPVCGEAFGCAHMDALEEMDNHEGASEGEDEGEDNSESEEDSEYDEDDDSSDSESGDEMGEELPLLVDLMGNTVADELQQDDDVEMESVGDEHSEHSGESDSDDDQEDELVDTLEMVVFRPCKANTEVFNTYGEHGSAYLLHRYGFCDAKNPFDSVSLSTENIMQAFAISVSEQRAKDVSTVIRRFEDLFESRHRACGQDEDEEEEAHDHEHAHDEDSDEDGEEGNDEDEEQDNQADDDENAPRFSIDAPGHPDLNLAALLVLGLADEEVFSKASQSEEIFRHYFPVIRRFWAMFQDELDNDTPVPAAFRKANQEGAVRKASVGTVSNVVYRLAEARLQLLADDSVLGEKPATDSDPLMASRWESAKLLRSNERKTLSQCIKTYKKIAAKLS</sequence>
<keyword evidence="3" id="KW-1185">Reference proteome</keyword>
<dbReference type="Proteomes" id="UP001140011">
    <property type="component" value="Unassembled WGS sequence"/>
</dbReference>